<keyword evidence="3" id="KW-1185">Reference proteome</keyword>
<dbReference type="AlphaFoldDB" id="A0A9Q8LCY7"/>
<dbReference type="EMBL" id="CP090165">
    <property type="protein sequence ID" value="UJO15117.1"/>
    <property type="molecule type" value="Genomic_DNA"/>
</dbReference>
<organism evidence="2 3">
    <name type="scientific">Passalora fulva</name>
    <name type="common">Tomato leaf mold</name>
    <name type="synonym">Cladosporium fulvum</name>
    <dbReference type="NCBI Taxonomy" id="5499"/>
    <lineage>
        <taxon>Eukaryota</taxon>
        <taxon>Fungi</taxon>
        <taxon>Dikarya</taxon>
        <taxon>Ascomycota</taxon>
        <taxon>Pezizomycotina</taxon>
        <taxon>Dothideomycetes</taxon>
        <taxon>Dothideomycetidae</taxon>
        <taxon>Mycosphaerellales</taxon>
        <taxon>Mycosphaerellaceae</taxon>
        <taxon>Fulvia</taxon>
    </lineage>
</organism>
<gene>
    <name evidence="2" type="ORF">CLAFUR5_07815</name>
</gene>
<dbReference type="RefSeq" id="XP_047759483.1">
    <property type="nucleotide sequence ID" value="XM_047906963.1"/>
</dbReference>
<protein>
    <submittedName>
        <fullName evidence="2">Uncharacterized protein</fullName>
    </submittedName>
</protein>
<feature type="chain" id="PRO_5040403275" evidence="1">
    <location>
        <begin position="19"/>
        <end position="115"/>
    </location>
</feature>
<feature type="signal peptide" evidence="1">
    <location>
        <begin position="1"/>
        <end position="18"/>
    </location>
</feature>
<accession>A0A9Q8LCY7</accession>
<reference evidence="2" key="1">
    <citation type="submission" date="2021-12" db="EMBL/GenBank/DDBJ databases">
        <authorList>
            <person name="Zaccaron A."/>
            <person name="Stergiopoulos I."/>
        </authorList>
    </citation>
    <scope>NUCLEOTIDE SEQUENCE</scope>
    <source>
        <strain evidence="2">Race5_Kim</strain>
    </source>
</reference>
<evidence type="ECO:0000313" key="3">
    <source>
        <dbReference type="Proteomes" id="UP000756132"/>
    </source>
</evidence>
<dbReference type="Proteomes" id="UP000756132">
    <property type="component" value="Chromosome 3"/>
</dbReference>
<dbReference type="GeneID" id="71987693"/>
<dbReference type="KEGG" id="ffu:CLAFUR5_07815"/>
<proteinExistence type="predicted"/>
<reference evidence="2" key="2">
    <citation type="journal article" date="2022" name="Microb. Genom.">
        <title>A chromosome-scale genome assembly of the tomato pathogen Cladosporium fulvum reveals a compartmentalized genome architecture and the presence of a dispensable chromosome.</title>
        <authorList>
            <person name="Zaccaron A.Z."/>
            <person name="Chen L.H."/>
            <person name="Samaras A."/>
            <person name="Stergiopoulos I."/>
        </authorList>
    </citation>
    <scope>NUCLEOTIDE SEQUENCE</scope>
    <source>
        <strain evidence="2">Race5_Kim</strain>
    </source>
</reference>
<sequence>MKNVLFAVFALAASSVIGTPTEDDSLLGLAKRYAQVGACDTCTEMYPQGGFPGQGPTSCSQVKGRRGRGMVCDSNYGYVQTCVNGVERRRRRRYCSSNFVCTAAADGSFAYCNED</sequence>
<name>A0A9Q8LCY7_PASFU</name>
<evidence type="ECO:0000256" key="1">
    <source>
        <dbReference type="SAM" id="SignalP"/>
    </source>
</evidence>
<evidence type="ECO:0000313" key="2">
    <source>
        <dbReference type="EMBL" id="UJO15117.1"/>
    </source>
</evidence>
<keyword evidence="1" id="KW-0732">Signal</keyword>